<evidence type="ECO:0000313" key="1">
    <source>
        <dbReference type="EMBL" id="CAB3224493.1"/>
    </source>
</evidence>
<dbReference type="Proteomes" id="UP000494106">
    <property type="component" value="Unassembled WGS sequence"/>
</dbReference>
<accession>A0A8S0YWA8</accession>
<gene>
    <name evidence="1" type="ORF">APLA_LOCUS1996</name>
</gene>
<keyword evidence="2" id="KW-1185">Reference proteome</keyword>
<sequence length="78" mass="8960">MYNVVHLINEDSVSGDALSLDVRNEEIYPKDINDRTVMESSGYYNIQSADSDDDPLIIDEEERSESRTSMYTVYAFNL</sequence>
<reference evidence="1 2" key="1">
    <citation type="submission" date="2020-04" db="EMBL/GenBank/DDBJ databases">
        <authorList>
            <person name="Wallbank WR R."/>
            <person name="Pardo Diaz C."/>
            <person name="Kozak K."/>
            <person name="Martin S."/>
            <person name="Jiggins C."/>
            <person name="Moest M."/>
            <person name="Warren A I."/>
            <person name="Byers J.R.P. K."/>
            <person name="Montejo-Kovacevich G."/>
            <person name="Yen C E."/>
        </authorList>
    </citation>
    <scope>NUCLEOTIDE SEQUENCE [LARGE SCALE GENOMIC DNA]</scope>
</reference>
<name>A0A8S0YWA8_ARCPL</name>
<protein>
    <submittedName>
        <fullName evidence="1">Uncharacterized protein</fullName>
    </submittedName>
</protein>
<dbReference type="AlphaFoldDB" id="A0A8S0YWA8"/>
<evidence type="ECO:0000313" key="2">
    <source>
        <dbReference type="Proteomes" id="UP000494106"/>
    </source>
</evidence>
<dbReference type="EMBL" id="CADEBC010000147">
    <property type="protein sequence ID" value="CAB3224493.1"/>
    <property type="molecule type" value="Genomic_DNA"/>
</dbReference>
<proteinExistence type="predicted"/>
<dbReference type="OrthoDB" id="10004641at2759"/>
<comment type="caution">
    <text evidence="1">The sequence shown here is derived from an EMBL/GenBank/DDBJ whole genome shotgun (WGS) entry which is preliminary data.</text>
</comment>
<organism evidence="1 2">
    <name type="scientific">Arctia plantaginis</name>
    <name type="common">Wood tiger moth</name>
    <name type="synonym">Phalaena plantaginis</name>
    <dbReference type="NCBI Taxonomy" id="874455"/>
    <lineage>
        <taxon>Eukaryota</taxon>
        <taxon>Metazoa</taxon>
        <taxon>Ecdysozoa</taxon>
        <taxon>Arthropoda</taxon>
        <taxon>Hexapoda</taxon>
        <taxon>Insecta</taxon>
        <taxon>Pterygota</taxon>
        <taxon>Neoptera</taxon>
        <taxon>Endopterygota</taxon>
        <taxon>Lepidoptera</taxon>
        <taxon>Glossata</taxon>
        <taxon>Ditrysia</taxon>
        <taxon>Noctuoidea</taxon>
        <taxon>Erebidae</taxon>
        <taxon>Arctiinae</taxon>
        <taxon>Arctia</taxon>
    </lineage>
</organism>